<evidence type="ECO:0000256" key="3">
    <source>
        <dbReference type="ARBA" id="ARBA00022691"/>
    </source>
</evidence>
<dbReference type="GO" id="GO:0046983">
    <property type="term" value="F:protein dimerization activity"/>
    <property type="evidence" value="ECO:0007669"/>
    <property type="project" value="InterPro"/>
</dbReference>
<name>A0A6A6CCP0_ZASCE</name>
<dbReference type="GO" id="GO:0008171">
    <property type="term" value="F:O-methyltransferase activity"/>
    <property type="evidence" value="ECO:0007669"/>
    <property type="project" value="InterPro"/>
</dbReference>
<dbReference type="InterPro" id="IPR001077">
    <property type="entry name" value="COMT_C"/>
</dbReference>
<reference evidence="7" key="1">
    <citation type="journal article" date="2020" name="Stud. Mycol.">
        <title>101 Dothideomycetes genomes: a test case for predicting lifestyles and emergence of pathogens.</title>
        <authorList>
            <person name="Haridas S."/>
            <person name="Albert R."/>
            <person name="Binder M."/>
            <person name="Bloem J."/>
            <person name="Labutti K."/>
            <person name="Salamov A."/>
            <person name="Andreopoulos B."/>
            <person name="Baker S."/>
            <person name="Barry K."/>
            <person name="Bills G."/>
            <person name="Bluhm B."/>
            <person name="Cannon C."/>
            <person name="Castanera R."/>
            <person name="Culley D."/>
            <person name="Daum C."/>
            <person name="Ezra D."/>
            <person name="Gonzalez J."/>
            <person name="Henrissat B."/>
            <person name="Kuo A."/>
            <person name="Liang C."/>
            <person name="Lipzen A."/>
            <person name="Lutzoni F."/>
            <person name="Magnuson J."/>
            <person name="Mondo S."/>
            <person name="Nolan M."/>
            <person name="Ohm R."/>
            <person name="Pangilinan J."/>
            <person name="Park H.-J."/>
            <person name="Ramirez L."/>
            <person name="Alfaro M."/>
            <person name="Sun H."/>
            <person name="Tritt A."/>
            <person name="Yoshinaga Y."/>
            <person name="Zwiers L.-H."/>
            <person name="Turgeon B."/>
            <person name="Goodwin S."/>
            <person name="Spatafora J."/>
            <person name="Crous P."/>
            <person name="Grigoriev I."/>
        </authorList>
    </citation>
    <scope>NUCLEOTIDE SEQUENCE</scope>
    <source>
        <strain evidence="7">ATCC 36951</strain>
    </source>
</reference>
<keyword evidence="3" id="KW-0949">S-adenosyl-L-methionine</keyword>
<evidence type="ECO:0000256" key="2">
    <source>
        <dbReference type="ARBA" id="ARBA00022679"/>
    </source>
</evidence>
<dbReference type="PROSITE" id="PS51683">
    <property type="entry name" value="SAM_OMT_II"/>
    <property type="match status" value="1"/>
</dbReference>
<dbReference type="PIRSF" id="PIRSF005739">
    <property type="entry name" value="O-mtase"/>
    <property type="match status" value="1"/>
</dbReference>
<evidence type="ECO:0000313" key="7">
    <source>
        <dbReference type="EMBL" id="KAF2163948.1"/>
    </source>
</evidence>
<dbReference type="InterPro" id="IPR036388">
    <property type="entry name" value="WH-like_DNA-bd_sf"/>
</dbReference>
<evidence type="ECO:0000259" key="6">
    <source>
        <dbReference type="Pfam" id="PF08100"/>
    </source>
</evidence>
<feature type="domain" description="O-methyltransferase C-terminal" evidence="5">
    <location>
        <begin position="228"/>
        <end position="376"/>
    </location>
</feature>
<dbReference type="SUPFAM" id="SSF53335">
    <property type="entry name" value="S-adenosyl-L-methionine-dependent methyltransferases"/>
    <property type="match status" value="1"/>
</dbReference>
<dbReference type="Proteomes" id="UP000799537">
    <property type="component" value="Unassembled WGS sequence"/>
</dbReference>
<dbReference type="Gene3D" id="1.10.10.10">
    <property type="entry name" value="Winged helix-like DNA-binding domain superfamily/Winged helix DNA-binding domain"/>
    <property type="match status" value="1"/>
</dbReference>
<keyword evidence="8" id="KW-1185">Reference proteome</keyword>
<keyword evidence="2" id="KW-0808">Transferase</keyword>
<keyword evidence="1" id="KW-0489">Methyltransferase</keyword>
<dbReference type="OrthoDB" id="2410195at2759"/>
<dbReference type="InterPro" id="IPR029063">
    <property type="entry name" value="SAM-dependent_MTases_sf"/>
</dbReference>
<dbReference type="PANTHER" id="PTHR43712">
    <property type="entry name" value="PUTATIVE (AFU_ORTHOLOGUE AFUA_4G14580)-RELATED"/>
    <property type="match status" value="1"/>
</dbReference>
<evidence type="ECO:0000256" key="4">
    <source>
        <dbReference type="PIRSR" id="PIRSR005739-1"/>
    </source>
</evidence>
<dbReference type="RefSeq" id="XP_033664837.1">
    <property type="nucleotide sequence ID" value="XM_033817721.1"/>
</dbReference>
<sequence length="396" mass="44678">MASRHNLIETLDSINKSTFDGDENSRAAATIAAKKLFQRLEAPWERMYEEVLVQPMRMMAVKIASDVKLWACLDSMPQTCAQLAQKTGTDKGFLQRILRVLVAMTYVEETDLDAYVETELSKTLKEPEGLSRGLDVYCMASLKQIEHGPEFFRRTGYKISEDMSQAACKWVMGMPEYEGGIWEMMDEIGWTPKFNSFLSGMRTSQPSWAPLWPVKEKLLDGWDGKSVLLVDVGGGKGRDLSNLAATIDETHPGARLVLQDRPSVLEEAKASGMHRQIETMPHDFFQPNPVHGARAYFEHAVVHDWPDKEARQILMQMKSGMLPGYGKILLMETIMPARAKNVDSKLACIDMQMGMNFCALERTEEQWKALLESVGLRYVGHQPVYGNTCMIEAELP</sequence>
<feature type="domain" description="O-methyltransferase dimerisation" evidence="6">
    <location>
        <begin position="56"/>
        <end position="124"/>
    </location>
</feature>
<dbReference type="Pfam" id="PF08100">
    <property type="entry name" value="Dimerisation"/>
    <property type="match status" value="1"/>
</dbReference>
<evidence type="ECO:0000256" key="1">
    <source>
        <dbReference type="ARBA" id="ARBA00022603"/>
    </source>
</evidence>
<accession>A0A6A6CCP0</accession>
<organism evidence="7 8">
    <name type="scientific">Zasmidium cellare ATCC 36951</name>
    <dbReference type="NCBI Taxonomy" id="1080233"/>
    <lineage>
        <taxon>Eukaryota</taxon>
        <taxon>Fungi</taxon>
        <taxon>Dikarya</taxon>
        <taxon>Ascomycota</taxon>
        <taxon>Pezizomycotina</taxon>
        <taxon>Dothideomycetes</taxon>
        <taxon>Dothideomycetidae</taxon>
        <taxon>Mycosphaerellales</taxon>
        <taxon>Mycosphaerellaceae</taxon>
        <taxon>Zasmidium</taxon>
    </lineage>
</organism>
<dbReference type="InterPro" id="IPR012967">
    <property type="entry name" value="COMT_dimerisation"/>
</dbReference>
<dbReference type="GO" id="GO:0032259">
    <property type="term" value="P:methylation"/>
    <property type="evidence" value="ECO:0007669"/>
    <property type="project" value="UniProtKB-KW"/>
</dbReference>
<dbReference type="Gene3D" id="3.40.50.150">
    <property type="entry name" value="Vaccinia Virus protein VP39"/>
    <property type="match status" value="1"/>
</dbReference>
<dbReference type="AlphaFoldDB" id="A0A6A6CCP0"/>
<evidence type="ECO:0000259" key="5">
    <source>
        <dbReference type="Pfam" id="PF00891"/>
    </source>
</evidence>
<feature type="active site" description="Proton acceptor" evidence="4">
    <location>
        <position position="303"/>
    </location>
</feature>
<dbReference type="GeneID" id="54570993"/>
<dbReference type="InterPro" id="IPR036390">
    <property type="entry name" value="WH_DNA-bd_sf"/>
</dbReference>
<dbReference type="Pfam" id="PF00891">
    <property type="entry name" value="Methyltransf_2"/>
    <property type="match status" value="1"/>
</dbReference>
<dbReference type="SUPFAM" id="SSF46785">
    <property type="entry name" value="Winged helix' DNA-binding domain"/>
    <property type="match status" value="1"/>
</dbReference>
<protein>
    <submittedName>
        <fullName evidence="7">Uncharacterized protein</fullName>
    </submittedName>
</protein>
<proteinExistence type="predicted"/>
<dbReference type="PANTHER" id="PTHR43712:SF1">
    <property type="entry name" value="HYPOTHETICAL O-METHYLTRANSFERASE (EUROFUNG)-RELATED"/>
    <property type="match status" value="1"/>
</dbReference>
<dbReference type="EMBL" id="ML993606">
    <property type="protein sequence ID" value="KAF2163948.1"/>
    <property type="molecule type" value="Genomic_DNA"/>
</dbReference>
<dbReference type="InterPro" id="IPR016461">
    <property type="entry name" value="COMT-like"/>
</dbReference>
<gene>
    <name evidence="7" type="ORF">M409DRAFT_68194</name>
</gene>
<evidence type="ECO:0000313" key="8">
    <source>
        <dbReference type="Proteomes" id="UP000799537"/>
    </source>
</evidence>